<proteinExistence type="predicted"/>
<dbReference type="GeneID" id="85448814"/>
<accession>A0AAD8PJQ8</accession>
<reference evidence="2" key="1">
    <citation type="submission" date="2021-06" db="EMBL/GenBank/DDBJ databases">
        <title>Comparative genomics, transcriptomics and evolutionary studies reveal genomic signatures of adaptation to plant cell wall in hemibiotrophic fungi.</title>
        <authorList>
            <consortium name="DOE Joint Genome Institute"/>
            <person name="Baroncelli R."/>
            <person name="Diaz J.F."/>
            <person name="Benocci T."/>
            <person name="Peng M."/>
            <person name="Battaglia E."/>
            <person name="Haridas S."/>
            <person name="Andreopoulos W."/>
            <person name="Labutti K."/>
            <person name="Pangilinan J."/>
            <person name="Floch G.L."/>
            <person name="Makela M.R."/>
            <person name="Henrissat B."/>
            <person name="Grigoriev I.V."/>
            <person name="Crouch J.A."/>
            <person name="De Vries R.P."/>
            <person name="Sukno S.A."/>
            <person name="Thon M.R."/>
        </authorList>
    </citation>
    <scope>NUCLEOTIDE SEQUENCE</scope>
    <source>
        <strain evidence="2">CBS 125086</strain>
    </source>
</reference>
<keyword evidence="1" id="KW-0812">Transmembrane</keyword>
<gene>
    <name evidence="2" type="ORF">LY79DRAFT_681804</name>
</gene>
<protein>
    <submittedName>
        <fullName evidence="2">Uncharacterized protein</fullName>
    </submittedName>
</protein>
<evidence type="ECO:0000313" key="2">
    <source>
        <dbReference type="EMBL" id="KAK1566115.1"/>
    </source>
</evidence>
<keyword evidence="1" id="KW-1133">Transmembrane helix</keyword>
<sequence>MKVGQQKKNQPPPPVSAVVRFLFPFFVFFFFVSSSRLSGFVCSVLFGYALSLWFCRSVCCVCISPFFKMSGNGRLPTEGGMNDYINEYPFLQHPTTANENQWAAGAAAAAISGHQAAALIHHTRNHAHGITQSLKEQGVTPTKSQNQVQVHLAFLRDAYENAQWHHPSYPPTQS</sequence>
<comment type="caution">
    <text evidence="2">The sequence shown here is derived from an EMBL/GenBank/DDBJ whole genome shotgun (WGS) entry which is preliminary data.</text>
</comment>
<dbReference type="RefSeq" id="XP_060407335.1">
    <property type="nucleotide sequence ID" value="XM_060564574.1"/>
</dbReference>
<organism evidence="2 3">
    <name type="scientific">Colletotrichum navitas</name>
    <dbReference type="NCBI Taxonomy" id="681940"/>
    <lineage>
        <taxon>Eukaryota</taxon>
        <taxon>Fungi</taxon>
        <taxon>Dikarya</taxon>
        <taxon>Ascomycota</taxon>
        <taxon>Pezizomycotina</taxon>
        <taxon>Sordariomycetes</taxon>
        <taxon>Hypocreomycetidae</taxon>
        <taxon>Glomerellales</taxon>
        <taxon>Glomerellaceae</taxon>
        <taxon>Colletotrichum</taxon>
        <taxon>Colletotrichum graminicola species complex</taxon>
    </lineage>
</organism>
<dbReference type="EMBL" id="JAHLJV010000161">
    <property type="protein sequence ID" value="KAK1566115.1"/>
    <property type="molecule type" value="Genomic_DNA"/>
</dbReference>
<dbReference type="Proteomes" id="UP001230504">
    <property type="component" value="Unassembled WGS sequence"/>
</dbReference>
<name>A0AAD8PJQ8_9PEZI</name>
<keyword evidence="1" id="KW-0472">Membrane</keyword>
<feature type="non-terminal residue" evidence="2">
    <location>
        <position position="1"/>
    </location>
</feature>
<keyword evidence="3" id="KW-1185">Reference proteome</keyword>
<feature type="transmembrane region" description="Helical" evidence="1">
    <location>
        <begin position="21"/>
        <end position="39"/>
    </location>
</feature>
<feature type="transmembrane region" description="Helical" evidence="1">
    <location>
        <begin position="45"/>
        <end position="67"/>
    </location>
</feature>
<dbReference type="AlphaFoldDB" id="A0AAD8PJQ8"/>
<evidence type="ECO:0000256" key="1">
    <source>
        <dbReference type="SAM" id="Phobius"/>
    </source>
</evidence>
<evidence type="ECO:0000313" key="3">
    <source>
        <dbReference type="Proteomes" id="UP001230504"/>
    </source>
</evidence>